<feature type="domain" description="HTH tetR-type" evidence="5">
    <location>
        <begin position="18"/>
        <end position="78"/>
    </location>
</feature>
<accession>A0A9Y2N218</accession>
<sequence length="206" mass="22144">MVKRIEPADLPLRERKKALTRQAILDAAARLFAEHGYDNVTVADIADAATVSVKTLFVYFRSKEDLVFADSDLLDALLAGLDAREPGASAARAVADVLIAAVHDGTGAARGLEDYHHAYGGSVSLRSGLLRMWSEWEDRVTEHLAGDAPATPMTRLHAIQLVGLVRTTTSPELRAAIDPADPRAAQELERWLRTAAKVVEASAPAG</sequence>
<keyword evidence="2 4" id="KW-0238">DNA-binding</keyword>
<dbReference type="KEGG" id="acab:QRX50_23870"/>
<dbReference type="Proteomes" id="UP001236014">
    <property type="component" value="Chromosome"/>
</dbReference>
<evidence type="ECO:0000259" key="5">
    <source>
        <dbReference type="PROSITE" id="PS50977"/>
    </source>
</evidence>
<dbReference type="PANTHER" id="PTHR30055:SF234">
    <property type="entry name" value="HTH-TYPE TRANSCRIPTIONAL REGULATOR BETI"/>
    <property type="match status" value="1"/>
</dbReference>
<evidence type="ECO:0000256" key="1">
    <source>
        <dbReference type="ARBA" id="ARBA00023015"/>
    </source>
</evidence>
<evidence type="ECO:0000313" key="6">
    <source>
        <dbReference type="EMBL" id="WIX83574.1"/>
    </source>
</evidence>
<dbReference type="SUPFAM" id="SSF46689">
    <property type="entry name" value="Homeodomain-like"/>
    <property type="match status" value="1"/>
</dbReference>
<keyword evidence="1" id="KW-0805">Transcription regulation</keyword>
<dbReference type="Gene3D" id="1.10.357.10">
    <property type="entry name" value="Tetracycline Repressor, domain 2"/>
    <property type="match status" value="1"/>
</dbReference>
<keyword evidence="3" id="KW-0804">Transcription</keyword>
<dbReference type="PRINTS" id="PR00455">
    <property type="entry name" value="HTHTETR"/>
</dbReference>
<protein>
    <submittedName>
        <fullName evidence="6">Helix-turn-helix domain-containing protein</fullName>
    </submittedName>
</protein>
<dbReference type="PANTHER" id="PTHR30055">
    <property type="entry name" value="HTH-TYPE TRANSCRIPTIONAL REGULATOR RUTR"/>
    <property type="match status" value="1"/>
</dbReference>
<evidence type="ECO:0000256" key="4">
    <source>
        <dbReference type="PROSITE-ProRule" id="PRU00335"/>
    </source>
</evidence>
<dbReference type="Pfam" id="PF00440">
    <property type="entry name" value="TetR_N"/>
    <property type="match status" value="1"/>
</dbReference>
<evidence type="ECO:0000313" key="7">
    <source>
        <dbReference type="Proteomes" id="UP001236014"/>
    </source>
</evidence>
<feature type="DNA-binding region" description="H-T-H motif" evidence="4">
    <location>
        <begin position="41"/>
        <end position="60"/>
    </location>
</feature>
<dbReference type="PROSITE" id="PS50977">
    <property type="entry name" value="HTH_TETR_2"/>
    <property type="match status" value="1"/>
</dbReference>
<dbReference type="InterPro" id="IPR050109">
    <property type="entry name" value="HTH-type_TetR-like_transc_reg"/>
</dbReference>
<dbReference type="EMBL" id="CP127294">
    <property type="protein sequence ID" value="WIX83574.1"/>
    <property type="molecule type" value="Genomic_DNA"/>
</dbReference>
<name>A0A9Y2N218_9PSEU</name>
<dbReference type="GO" id="GO:0003700">
    <property type="term" value="F:DNA-binding transcription factor activity"/>
    <property type="evidence" value="ECO:0007669"/>
    <property type="project" value="TreeGrafter"/>
</dbReference>
<organism evidence="6 7">
    <name type="scientific">Amycolatopsis carbonis</name>
    <dbReference type="NCBI Taxonomy" id="715471"/>
    <lineage>
        <taxon>Bacteria</taxon>
        <taxon>Bacillati</taxon>
        <taxon>Actinomycetota</taxon>
        <taxon>Actinomycetes</taxon>
        <taxon>Pseudonocardiales</taxon>
        <taxon>Pseudonocardiaceae</taxon>
        <taxon>Amycolatopsis</taxon>
    </lineage>
</organism>
<dbReference type="GO" id="GO:0000976">
    <property type="term" value="F:transcription cis-regulatory region binding"/>
    <property type="evidence" value="ECO:0007669"/>
    <property type="project" value="TreeGrafter"/>
</dbReference>
<evidence type="ECO:0000256" key="3">
    <source>
        <dbReference type="ARBA" id="ARBA00023163"/>
    </source>
</evidence>
<gene>
    <name evidence="6" type="ORF">QRX50_23870</name>
</gene>
<keyword evidence="7" id="KW-1185">Reference proteome</keyword>
<dbReference type="InterPro" id="IPR009057">
    <property type="entry name" value="Homeodomain-like_sf"/>
</dbReference>
<dbReference type="RefSeq" id="WP_285974123.1">
    <property type="nucleotide sequence ID" value="NZ_CP127294.1"/>
</dbReference>
<dbReference type="AlphaFoldDB" id="A0A9Y2N218"/>
<reference evidence="6 7" key="1">
    <citation type="submission" date="2023-06" db="EMBL/GenBank/DDBJ databases">
        <authorList>
            <person name="Oyuntsetseg B."/>
            <person name="Kim S.B."/>
        </authorList>
    </citation>
    <scope>NUCLEOTIDE SEQUENCE [LARGE SCALE GENOMIC DNA]</scope>
    <source>
        <strain evidence="6 7">2-15</strain>
    </source>
</reference>
<dbReference type="InterPro" id="IPR001647">
    <property type="entry name" value="HTH_TetR"/>
</dbReference>
<proteinExistence type="predicted"/>
<evidence type="ECO:0000256" key="2">
    <source>
        <dbReference type="ARBA" id="ARBA00023125"/>
    </source>
</evidence>